<feature type="compositionally biased region" description="Basic and acidic residues" evidence="1">
    <location>
        <begin position="74"/>
        <end position="87"/>
    </location>
</feature>
<feature type="compositionally biased region" description="Polar residues" evidence="1">
    <location>
        <begin position="88"/>
        <end position="97"/>
    </location>
</feature>
<evidence type="ECO:0000313" key="3">
    <source>
        <dbReference type="Proteomes" id="UP000681720"/>
    </source>
</evidence>
<feature type="region of interest" description="Disordered" evidence="1">
    <location>
        <begin position="42"/>
        <end position="97"/>
    </location>
</feature>
<organism evidence="2 3">
    <name type="scientific">Rotaria magnacalcarata</name>
    <dbReference type="NCBI Taxonomy" id="392030"/>
    <lineage>
        <taxon>Eukaryota</taxon>
        <taxon>Metazoa</taxon>
        <taxon>Spiralia</taxon>
        <taxon>Gnathifera</taxon>
        <taxon>Rotifera</taxon>
        <taxon>Eurotatoria</taxon>
        <taxon>Bdelloidea</taxon>
        <taxon>Philodinida</taxon>
        <taxon>Philodinidae</taxon>
        <taxon>Rotaria</taxon>
    </lineage>
</organism>
<dbReference type="EMBL" id="CAJOBJ010051309">
    <property type="protein sequence ID" value="CAF4375221.1"/>
    <property type="molecule type" value="Genomic_DNA"/>
</dbReference>
<proteinExistence type="predicted"/>
<evidence type="ECO:0000256" key="1">
    <source>
        <dbReference type="SAM" id="MobiDB-lite"/>
    </source>
</evidence>
<feature type="non-terminal residue" evidence="2">
    <location>
        <position position="97"/>
    </location>
</feature>
<gene>
    <name evidence="2" type="ORF">GIL414_LOCUS29031</name>
</gene>
<sequence length="97" mass="11020">QTIPHVFPPPTLRQDSQATLIDENLDDLSSQIKQVLDQERQTYNTSTKEERTTDGIGSISMRLSTPGMRSTNLLDHETSNRVNDNEARFSSNQQCNR</sequence>
<dbReference type="Proteomes" id="UP000681720">
    <property type="component" value="Unassembled WGS sequence"/>
</dbReference>
<comment type="caution">
    <text evidence="2">The sequence shown here is derived from an EMBL/GenBank/DDBJ whole genome shotgun (WGS) entry which is preliminary data.</text>
</comment>
<feature type="compositionally biased region" description="Polar residues" evidence="1">
    <location>
        <begin position="61"/>
        <end position="73"/>
    </location>
</feature>
<accession>A0A8S2VAY9</accession>
<protein>
    <submittedName>
        <fullName evidence="2">Uncharacterized protein</fullName>
    </submittedName>
</protein>
<feature type="non-terminal residue" evidence="2">
    <location>
        <position position="1"/>
    </location>
</feature>
<name>A0A8S2VAY9_9BILA</name>
<evidence type="ECO:0000313" key="2">
    <source>
        <dbReference type="EMBL" id="CAF4375221.1"/>
    </source>
</evidence>
<dbReference type="AlphaFoldDB" id="A0A8S2VAY9"/>
<reference evidence="2" key="1">
    <citation type="submission" date="2021-02" db="EMBL/GenBank/DDBJ databases">
        <authorList>
            <person name="Nowell W R."/>
        </authorList>
    </citation>
    <scope>NUCLEOTIDE SEQUENCE</scope>
</reference>